<name>A0A176WPV1_MARPO</name>
<gene>
    <name evidence="2" type="ORF">AXG93_1487s1190</name>
</gene>
<dbReference type="Proteomes" id="UP000077202">
    <property type="component" value="Unassembled WGS sequence"/>
</dbReference>
<accession>A0A176WPV1</accession>
<reference evidence="2" key="1">
    <citation type="submission" date="2016-03" db="EMBL/GenBank/DDBJ databases">
        <title>Mechanisms controlling the formation of the plant cell surface in tip-growing cells are functionally conserved among land plants.</title>
        <authorList>
            <person name="Honkanen S."/>
            <person name="Jones V.A."/>
            <person name="Morieri G."/>
            <person name="Champion C."/>
            <person name="Hetherington A.J."/>
            <person name="Kelly S."/>
            <person name="Saint-Marcoux D."/>
            <person name="Proust H."/>
            <person name="Prescott H."/>
            <person name="Dolan L."/>
        </authorList>
    </citation>
    <scope>NUCLEOTIDE SEQUENCE [LARGE SCALE GENOMIC DNA]</scope>
    <source>
        <tissue evidence="2">Whole gametophyte</tissue>
    </source>
</reference>
<sequence length="126" mass="13588">MGRKGTTEIALSRRVQGESIEGGSGARDSVNKMGLQRRDAQHEPQLHGDGADGLRTEGQWLAGSRGRQQGPTPRKCLKEEEEDGRRRRTEKDLKGSGSGQTWRGGKAVLQTDARIEAAATSSSSSE</sequence>
<dbReference type="AlphaFoldDB" id="A0A176WPV1"/>
<keyword evidence="3" id="KW-1185">Reference proteome</keyword>
<evidence type="ECO:0000256" key="1">
    <source>
        <dbReference type="SAM" id="MobiDB-lite"/>
    </source>
</evidence>
<organism evidence="2 3">
    <name type="scientific">Marchantia polymorpha subsp. ruderalis</name>
    <dbReference type="NCBI Taxonomy" id="1480154"/>
    <lineage>
        <taxon>Eukaryota</taxon>
        <taxon>Viridiplantae</taxon>
        <taxon>Streptophyta</taxon>
        <taxon>Embryophyta</taxon>
        <taxon>Marchantiophyta</taxon>
        <taxon>Marchantiopsida</taxon>
        <taxon>Marchantiidae</taxon>
        <taxon>Marchantiales</taxon>
        <taxon>Marchantiaceae</taxon>
        <taxon>Marchantia</taxon>
    </lineage>
</organism>
<evidence type="ECO:0000313" key="2">
    <source>
        <dbReference type="EMBL" id="OAE34573.1"/>
    </source>
</evidence>
<feature type="compositionally biased region" description="Basic and acidic residues" evidence="1">
    <location>
        <begin position="83"/>
        <end position="94"/>
    </location>
</feature>
<feature type="compositionally biased region" description="Basic and acidic residues" evidence="1">
    <location>
        <begin position="36"/>
        <end position="55"/>
    </location>
</feature>
<comment type="caution">
    <text evidence="2">The sequence shown here is derived from an EMBL/GenBank/DDBJ whole genome shotgun (WGS) entry which is preliminary data.</text>
</comment>
<dbReference type="EMBL" id="LVLJ01000379">
    <property type="protein sequence ID" value="OAE34573.1"/>
    <property type="molecule type" value="Genomic_DNA"/>
</dbReference>
<proteinExistence type="predicted"/>
<evidence type="ECO:0000313" key="3">
    <source>
        <dbReference type="Proteomes" id="UP000077202"/>
    </source>
</evidence>
<feature type="region of interest" description="Disordered" evidence="1">
    <location>
        <begin position="1"/>
        <end position="109"/>
    </location>
</feature>
<protein>
    <submittedName>
        <fullName evidence="2">Uncharacterized protein</fullName>
    </submittedName>
</protein>